<gene>
    <name evidence="1" type="ORF">Back2_13770</name>
</gene>
<evidence type="ECO:0008006" key="3">
    <source>
        <dbReference type="Google" id="ProtNLM"/>
    </source>
</evidence>
<sequence>MALYAEPFSQILRQIGDVEWVAVPGDPHRSQTLRSAIAGCVSGFRTGRRKPTLVHLELSGRALFEFWFGLGLRLSGRSVPYALTLHDPPSVVGASMLFGVLDRRGLRRIGMWLSRVVGARLERGLLGGAIRVFALTRAGAEAVSAERGIAAVALAHPVEFSSPSPDRTVFLPGYLSDQVAAAEVVEALPRSGGWRVVVGASSENVRDAVQRAAEGTDLTIELLGFVDEATLLAVYRRSAVVVRLVTGPYANPLATSSPLCWALGAGAAVITNDPRAGASELAAEGVVMQTDAVGDAVTTLVTDRAACDQLRQRAAAYAHARMSVDEVKAAYVAALPAGLLG</sequence>
<evidence type="ECO:0000313" key="1">
    <source>
        <dbReference type="EMBL" id="BBH17090.1"/>
    </source>
</evidence>
<accession>A0A3G9IDN6</accession>
<evidence type="ECO:0000313" key="2">
    <source>
        <dbReference type="Proteomes" id="UP000271573"/>
    </source>
</evidence>
<dbReference type="Proteomes" id="UP000271573">
    <property type="component" value="Chromosome"/>
</dbReference>
<dbReference type="SUPFAM" id="SSF53756">
    <property type="entry name" value="UDP-Glycosyltransferase/glycogen phosphorylase"/>
    <property type="match status" value="1"/>
</dbReference>
<dbReference type="AlphaFoldDB" id="A0A3G9IDN6"/>
<name>A0A3G9IDN6_9ACTN</name>
<organism evidence="1 2">
    <name type="scientific">Nocardioides baekrokdamisoli</name>
    <dbReference type="NCBI Taxonomy" id="1804624"/>
    <lineage>
        <taxon>Bacteria</taxon>
        <taxon>Bacillati</taxon>
        <taxon>Actinomycetota</taxon>
        <taxon>Actinomycetes</taxon>
        <taxon>Propionibacteriales</taxon>
        <taxon>Nocardioidaceae</taxon>
        <taxon>Nocardioides</taxon>
    </lineage>
</organism>
<dbReference type="EMBL" id="AP019307">
    <property type="protein sequence ID" value="BBH17090.1"/>
    <property type="molecule type" value="Genomic_DNA"/>
</dbReference>
<keyword evidence="2" id="KW-1185">Reference proteome</keyword>
<protein>
    <recommendedName>
        <fullName evidence="3">Glycosyl transferase family 1 domain-containing protein</fullName>
    </recommendedName>
</protein>
<proteinExistence type="predicted"/>
<reference evidence="1 2" key="1">
    <citation type="submission" date="2018-11" db="EMBL/GenBank/DDBJ databases">
        <title>Complete genome sequence of Nocardioides baekrokdamisoli strain KCTC 39748.</title>
        <authorList>
            <person name="Kang S.W."/>
            <person name="Lee K.C."/>
            <person name="Kim K.K."/>
            <person name="Kim J.S."/>
            <person name="Kim D.S."/>
            <person name="Ko S.H."/>
            <person name="Yang S.H."/>
            <person name="Shin Y.K."/>
            <person name="Lee J.S."/>
        </authorList>
    </citation>
    <scope>NUCLEOTIDE SEQUENCE [LARGE SCALE GENOMIC DNA]</scope>
    <source>
        <strain evidence="1 2">KCTC 39748</strain>
    </source>
</reference>
<dbReference type="Gene3D" id="3.40.50.2000">
    <property type="entry name" value="Glycogen Phosphorylase B"/>
    <property type="match status" value="1"/>
</dbReference>
<dbReference type="KEGG" id="nbe:Back2_13770"/>